<dbReference type="RefSeq" id="WP_285972217.1">
    <property type="nucleotide sequence ID" value="NZ_CP127294.1"/>
</dbReference>
<organism evidence="1 2">
    <name type="scientific">Amycolatopsis carbonis</name>
    <dbReference type="NCBI Taxonomy" id="715471"/>
    <lineage>
        <taxon>Bacteria</taxon>
        <taxon>Bacillati</taxon>
        <taxon>Actinomycetota</taxon>
        <taxon>Actinomycetes</taxon>
        <taxon>Pseudonocardiales</taxon>
        <taxon>Pseudonocardiaceae</taxon>
        <taxon>Amycolatopsis</taxon>
    </lineage>
</organism>
<evidence type="ECO:0000313" key="2">
    <source>
        <dbReference type="Proteomes" id="UP001236014"/>
    </source>
</evidence>
<keyword evidence="2" id="KW-1185">Reference proteome</keyword>
<dbReference type="EMBL" id="CP127294">
    <property type="protein sequence ID" value="WIX81630.1"/>
    <property type="molecule type" value="Genomic_DNA"/>
</dbReference>
<protein>
    <submittedName>
        <fullName evidence="1">Uncharacterized protein</fullName>
    </submittedName>
</protein>
<dbReference type="AlphaFoldDB" id="A0A9Y2IM12"/>
<accession>A0A9Y2IM12</accession>
<gene>
    <name evidence="1" type="ORF">QRX50_13145</name>
</gene>
<proteinExistence type="predicted"/>
<name>A0A9Y2IM12_9PSEU</name>
<evidence type="ECO:0000313" key="1">
    <source>
        <dbReference type="EMBL" id="WIX81630.1"/>
    </source>
</evidence>
<dbReference type="Proteomes" id="UP001236014">
    <property type="component" value="Chromosome"/>
</dbReference>
<dbReference type="KEGG" id="acab:QRX50_13145"/>
<sequence>MTLLVILVGAVLVVISVAAALDLRARRRGRRAAEDGWDTLRETRRDFHAAELARYQSSDFSWLDRVRRNKR</sequence>
<reference evidence="1 2" key="1">
    <citation type="submission" date="2023-06" db="EMBL/GenBank/DDBJ databases">
        <authorList>
            <person name="Oyuntsetseg B."/>
            <person name="Kim S.B."/>
        </authorList>
    </citation>
    <scope>NUCLEOTIDE SEQUENCE [LARGE SCALE GENOMIC DNA]</scope>
    <source>
        <strain evidence="1 2">2-15</strain>
    </source>
</reference>